<keyword evidence="2" id="KW-0560">Oxidoreductase</keyword>
<evidence type="ECO:0000313" key="2">
    <source>
        <dbReference type="EMBL" id="PWW00750.1"/>
    </source>
</evidence>
<keyword evidence="2" id="KW-0223">Dioxygenase</keyword>
<sequence>MIKREIETPIKPIVPAVFVYVTDVKKSIVWYCKVLGLPIPETDRTDIHIFGLGESQCSNLFLRRVDKVEPTTQPLFSLDAPNIEETYQFLHKLNIVIEHRDDEVIWFKDPDGNVLMACSI</sequence>
<dbReference type="InterPro" id="IPR004360">
    <property type="entry name" value="Glyas_Fos-R_dOase_dom"/>
</dbReference>
<keyword evidence="3" id="KW-1185">Reference proteome</keyword>
<protein>
    <submittedName>
        <fullName evidence="2">Glyoxalase/bleomycin resistance protein/dioxygenase superfamily protein</fullName>
    </submittedName>
</protein>
<organism evidence="2 3">
    <name type="scientific">Paenibacillus cellulosilyticus</name>
    <dbReference type="NCBI Taxonomy" id="375489"/>
    <lineage>
        <taxon>Bacteria</taxon>
        <taxon>Bacillati</taxon>
        <taxon>Bacillota</taxon>
        <taxon>Bacilli</taxon>
        <taxon>Bacillales</taxon>
        <taxon>Paenibacillaceae</taxon>
        <taxon>Paenibacillus</taxon>
    </lineage>
</organism>
<feature type="domain" description="Glyoxalase/fosfomycin resistance/dioxygenase" evidence="1">
    <location>
        <begin position="17"/>
        <end position="115"/>
    </location>
</feature>
<gene>
    <name evidence="2" type="ORF">DFQ01_112103</name>
</gene>
<comment type="caution">
    <text evidence="2">The sequence shown here is derived from an EMBL/GenBank/DDBJ whole genome shotgun (WGS) entry which is preliminary data.</text>
</comment>
<dbReference type="Pfam" id="PF00903">
    <property type="entry name" value="Glyoxalase"/>
    <property type="match status" value="1"/>
</dbReference>
<proteinExistence type="predicted"/>
<reference evidence="2 3" key="1">
    <citation type="submission" date="2018-05" db="EMBL/GenBank/DDBJ databases">
        <title>Genomic Encyclopedia of Type Strains, Phase III (KMG-III): the genomes of soil and plant-associated and newly described type strains.</title>
        <authorList>
            <person name="Whitman W."/>
        </authorList>
    </citation>
    <scope>NUCLEOTIDE SEQUENCE [LARGE SCALE GENOMIC DNA]</scope>
    <source>
        <strain evidence="2 3">CECT 5696</strain>
    </source>
</reference>
<dbReference type="AlphaFoldDB" id="A0A2V2Z0P9"/>
<dbReference type="OrthoDB" id="2354281at2"/>
<dbReference type="Proteomes" id="UP000246635">
    <property type="component" value="Unassembled WGS sequence"/>
</dbReference>
<evidence type="ECO:0000313" key="3">
    <source>
        <dbReference type="Proteomes" id="UP000246635"/>
    </source>
</evidence>
<dbReference type="Gene3D" id="3.10.180.10">
    <property type="entry name" value="2,3-Dihydroxybiphenyl 1,2-Dioxygenase, domain 1"/>
    <property type="match status" value="1"/>
</dbReference>
<accession>A0A2V2Z0P9</accession>
<name>A0A2V2Z0P9_9BACL</name>
<dbReference type="GO" id="GO:0051213">
    <property type="term" value="F:dioxygenase activity"/>
    <property type="evidence" value="ECO:0007669"/>
    <property type="project" value="UniProtKB-KW"/>
</dbReference>
<dbReference type="InterPro" id="IPR029068">
    <property type="entry name" value="Glyas_Bleomycin-R_OHBP_Dase"/>
</dbReference>
<dbReference type="SUPFAM" id="SSF54593">
    <property type="entry name" value="Glyoxalase/Bleomycin resistance protein/Dihydroxybiphenyl dioxygenase"/>
    <property type="match status" value="1"/>
</dbReference>
<dbReference type="EMBL" id="QGTQ01000012">
    <property type="protein sequence ID" value="PWW00750.1"/>
    <property type="molecule type" value="Genomic_DNA"/>
</dbReference>
<dbReference type="RefSeq" id="WP_110044966.1">
    <property type="nucleotide sequence ID" value="NZ_CP054612.1"/>
</dbReference>
<dbReference type="CDD" id="cd06587">
    <property type="entry name" value="VOC"/>
    <property type="match status" value="1"/>
</dbReference>
<evidence type="ECO:0000259" key="1">
    <source>
        <dbReference type="Pfam" id="PF00903"/>
    </source>
</evidence>